<proteinExistence type="predicted"/>
<evidence type="ECO:0000313" key="3">
    <source>
        <dbReference type="Proteomes" id="UP000027466"/>
    </source>
</evidence>
<gene>
    <name evidence="2" type="ORF">BG61_06315</name>
</gene>
<comment type="caution">
    <text evidence="2">The sequence shown here is derived from an EMBL/GenBank/DDBJ whole genome shotgun (WGS) entry which is preliminary data.</text>
</comment>
<dbReference type="EMBL" id="JFHC01000013">
    <property type="protein sequence ID" value="KDR42755.1"/>
    <property type="molecule type" value="Genomic_DNA"/>
</dbReference>
<keyword evidence="1" id="KW-0812">Transmembrane</keyword>
<dbReference type="AlphaFoldDB" id="A0A069PQ80"/>
<dbReference type="Pfam" id="PF14023">
    <property type="entry name" value="Bestrophin-like"/>
    <property type="match status" value="1"/>
</dbReference>
<feature type="transmembrane region" description="Helical" evidence="1">
    <location>
        <begin position="184"/>
        <end position="202"/>
    </location>
</feature>
<feature type="transmembrane region" description="Helical" evidence="1">
    <location>
        <begin position="44"/>
        <end position="67"/>
    </location>
</feature>
<evidence type="ECO:0000313" key="2">
    <source>
        <dbReference type="EMBL" id="KDR42755.1"/>
    </source>
</evidence>
<keyword evidence="1" id="KW-0472">Membrane</keyword>
<name>A0A069PQ80_9BURK</name>
<reference evidence="2 3" key="1">
    <citation type="submission" date="2014-03" db="EMBL/GenBank/DDBJ databases">
        <title>Draft Genome Sequences of Four Burkholderia Strains.</title>
        <authorList>
            <person name="Liu X.Y."/>
            <person name="Li C.X."/>
            <person name="Xu J.H."/>
        </authorList>
    </citation>
    <scope>NUCLEOTIDE SEQUENCE [LARGE SCALE GENOMIC DNA]</scope>
    <source>
        <strain evidence="2 3">DSM 50014</strain>
    </source>
</reference>
<evidence type="ECO:0008006" key="4">
    <source>
        <dbReference type="Google" id="ProtNLM"/>
    </source>
</evidence>
<keyword evidence="3" id="KW-1185">Reference proteome</keyword>
<feature type="transmembrane region" description="Helical" evidence="1">
    <location>
        <begin position="208"/>
        <end position="228"/>
    </location>
</feature>
<organism evidence="2 3">
    <name type="scientific">Caballeronia glathei</name>
    <dbReference type="NCBI Taxonomy" id="60547"/>
    <lineage>
        <taxon>Bacteria</taxon>
        <taxon>Pseudomonadati</taxon>
        <taxon>Pseudomonadota</taxon>
        <taxon>Betaproteobacteria</taxon>
        <taxon>Burkholderiales</taxon>
        <taxon>Burkholderiaceae</taxon>
        <taxon>Caballeronia</taxon>
    </lineage>
</organism>
<protein>
    <recommendedName>
        <fullName evidence="4">DUF4239 domain-containing protein</fullName>
    </recommendedName>
</protein>
<keyword evidence="1" id="KW-1133">Transmembrane helix</keyword>
<dbReference type="InterPro" id="IPR025333">
    <property type="entry name" value="DUF4239"/>
</dbReference>
<sequence length="255" mass="28019">MNIIIDRPPVVLLLSFVLLWLSAYLGSRFSKRRGNQSAEAREDYAVIRAATLTLLGLIIGFSFSMAVSRYDQRKAYEEEEANAIGTEFSRADLLPAADGAKVRALLIRYADQRTLFYTVREVDRLQKISSDTAQLQTDLWSTVRATALAQPTPISALVVSGMNDVFNAEGYTEAAWRNRIPPGAWALMIVIAVLCNGLVGYGKRTQDGKGAILFIWPLVVAISFALIADVDSPRGGVIRVAPQNLLVLERSLSSQ</sequence>
<evidence type="ECO:0000256" key="1">
    <source>
        <dbReference type="SAM" id="Phobius"/>
    </source>
</evidence>
<dbReference type="Proteomes" id="UP000027466">
    <property type="component" value="Unassembled WGS sequence"/>
</dbReference>
<accession>A0A069PQ80</accession>
<dbReference type="RefSeq" id="WP_035938568.1">
    <property type="nucleotide sequence ID" value="NZ_CADFFX010000017.1"/>
</dbReference>
<dbReference type="STRING" id="60547.GCA_000751215_05897"/>